<reference evidence="7" key="1">
    <citation type="submission" date="2021-10" db="EMBL/GenBank/DDBJ databases">
        <title>Tropical sea cucumber genome reveals ecological adaptation and Cuvierian tubules defense mechanism.</title>
        <authorList>
            <person name="Chen T."/>
        </authorList>
    </citation>
    <scope>NUCLEOTIDE SEQUENCE</scope>
    <source>
        <strain evidence="7">Nanhai2018</strain>
        <tissue evidence="7">Muscle</tissue>
    </source>
</reference>
<evidence type="ECO:0000256" key="5">
    <source>
        <dbReference type="ARBA" id="ARBA00023136"/>
    </source>
</evidence>
<comment type="similarity">
    <text evidence="2">Belongs to the CD225/Dispanin family.</text>
</comment>
<evidence type="ECO:0000256" key="6">
    <source>
        <dbReference type="SAM" id="Phobius"/>
    </source>
</evidence>
<dbReference type="Proteomes" id="UP001152320">
    <property type="component" value="Chromosome 18"/>
</dbReference>
<evidence type="ECO:0000256" key="3">
    <source>
        <dbReference type="ARBA" id="ARBA00022692"/>
    </source>
</evidence>
<evidence type="ECO:0000256" key="1">
    <source>
        <dbReference type="ARBA" id="ARBA00004370"/>
    </source>
</evidence>
<keyword evidence="4 6" id="KW-1133">Transmembrane helix</keyword>
<dbReference type="OrthoDB" id="5989578at2759"/>
<evidence type="ECO:0000256" key="4">
    <source>
        <dbReference type="ARBA" id="ARBA00022989"/>
    </source>
</evidence>
<comment type="caution">
    <text evidence="7">The sequence shown here is derived from an EMBL/GenBank/DDBJ whole genome shotgun (WGS) entry which is preliminary data.</text>
</comment>
<comment type="subcellular location">
    <subcellularLocation>
        <location evidence="1">Membrane</location>
    </subcellularLocation>
</comment>
<dbReference type="PANTHER" id="PTHR14948">
    <property type="entry name" value="NG5"/>
    <property type="match status" value="1"/>
</dbReference>
<evidence type="ECO:0000256" key="2">
    <source>
        <dbReference type="ARBA" id="ARBA00006843"/>
    </source>
</evidence>
<dbReference type="AlphaFoldDB" id="A0A9Q0YML3"/>
<organism evidence="7 8">
    <name type="scientific">Holothuria leucospilota</name>
    <name type="common">Black long sea cucumber</name>
    <name type="synonym">Mertensiothuria leucospilota</name>
    <dbReference type="NCBI Taxonomy" id="206669"/>
    <lineage>
        <taxon>Eukaryota</taxon>
        <taxon>Metazoa</taxon>
        <taxon>Echinodermata</taxon>
        <taxon>Eleutherozoa</taxon>
        <taxon>Echinozoa</taxon>
        <taxon>Holothuroidea</taxon>
        <taxon>Aspidochirotacea</taxon>
        <taxon>Aspidochirotida</taxon>
        <taxon>Holothuriidae</taxon>
        <taxon>Holothuria</taxon>
    </lineage>
</organism>
<name>A0A9Q0YML3_HOLLE</name>
<evidence type="ECO:0000313" key="8">
    <source>
        <dbReference type="Proteomes" id="UP001152320"/>
    </source>
</evidence>
<sequence length="143" mass="15985">MRHRNRLLTHDAEKVPIVDGSQPQQMYPGAPPHYNVQGYPPVQQQVIIRQAPLTDGPKDYLIEAILVTVCCFWPTGIVAIIKALDVQRASQTGDRQLAEINSVAARKFTCISLWVGIGVFIFTVILLAIYAVFLVNHIKSLDY</sequence>
<keyword evidence="3 6" id="KW-0812">Transmembrane</keyword>
<dbReference type="Pfam" id="PF04505">
    <property type="entry name" value="CD225"/>
    <property type="match status" value="1"/>
</dbReference>
<keyword evidence="5 6" id="KW-0472">Membrane</keyword>
<dbReference type="InterPro" id="IPR051423">
    <property type="entry name" value="CD225/Dispanin"/>
</dbReference>
<dbReference type="InterPro" id="IPR007593">
    <property type="entry name" value="CD225/Dispanin_fam"/>
</dbReference>
<proteinExistence type="inferred from homology"/>
<dbReference type="GO" id="GO:0016020">
    <property type="term" value="C:membrane"/>
    <property type="evidence" value="ECO:0007669"/>
    <property type="project" value="UniProtKB-SubCell"/>
</dbReference>
<protein>
    <submittedName>
        <fullName evidence="7">Proline-rich transmembrane protein 1</fullName>
    </submittedName>
</protein>
<evidence type="ECO:0000313" key="7">
    <source>
        <dbReference type="EMBL" id="KAJ8025209.1"/>
    </source>
</evidence>
<gene>
    <name evidence="7" type="ORF">HOLleu_35352</name>
</gene>
<keyword evidence="8" id="KW-1185">Reference proteome</keyword>
<dbReference type="EMBL" id="JAIZAY010000018">
    <property type="protein sequence ID" value="KAJ8025209.1"/>
    <property type="molecule type" value="Genomic_DNA"/>
</dbReference>
<feature type="transmembrane region" description="Helical" evidence="6">
    <location>
        <begin position="111"/>
        <end position="135"/>
    </location>
</feature>
<dbReference type="PANTHER" id="PTHR14948:SF25">
    <property type="entry name" value="DUF4190 DOMAIN-CONTAINING PROTEIN"/>
    <property type="match status" value="1"/>
</dbReference>
<accession>A0A9Q0YML3</accession>